<feature type="binding site" evidence="9">
    <location>
        <position position="91"/>
    </location>
    <ligand>
        <name>[4Fe-4S] cluster</name>
        <dbReference type="ChEBI" id="CHEBI:49883"/>
    </ligand>
</feature>
<evidence type="ECO:0000256" key="3">
    <source>
        <dbReference type="ARBA" id="ARBA00022603"/>
    </source>
</evidence>
<dbReference type="SUPFAM" id="SSF53335">
    <property type="entry name" value="S-adenosyl-L-methionine-dependent methyltransferases"/>
    <property type="match status" value="1"/>
</dbReference>
<dbReference type="GO" id="GO:0032259">
    <property type="term" value="P:methylation"/>
    <property type="evidence" value="ECO:0007669"/>
    <property type="project" value="UniProtKB-KW"/>
</dbReference>
<feature type="binding site" evidence="9 11">
    <location>
        <position position="311"/>
    </location>
    <ligand>
        <name>S-adenosyl-L-methionine</name>
        <dbReference type="ChEBI" id="CHEBI:59789"/>
    </ligand>
</feature>
<dbReference type="PANTHER" id="PTHR11061:SF30">
    <property type="entry name" value="TRNA (URACIL(54)-C(5))-METHYLTRANSFERASE"/>
    <property type="match status" value="1"/>
</dbReference>
<dbReference type="PANTHER" id="PTHR11061">
    <property type="entry name" value="RNA M5U METHYLTRANSFERASE"/>
    <property type="match status" value="1"/>
</dbReference>
<dbReference type="InterPro" id="IPR010280">
    <property type="entry name" value="U5_MeTrfase_fam"/>
</dbReference>
<keyword evidence="7 9" id="KW-0408">Iron</keyword>
<dbReference type="HAMAP" id="MF_01012">
    <property type="entry name" value="23SrRNA_methyltr_RlmC"/>
    <property type="match status" value="1"/>
</dbReference>
<feature type="binding site" evidence="9 11">
    <location>
        <position position="266"/>
    </location>
    <ligand>
        <name>S-adenosyl-L-methionine</name>
        <dbReference type="ChEBI" id="CHEBI:59789"/>
    </ligand>
</feature>
<keyword evidence="4 9" id="KW-0808">Transferase</keyword>
<sequence length="381" mass="42250">MSQLLQCQFYQQHLCRSCALLDLPLVEQVEGKQQQLQQLLHPFAVESYEPAVVGPVAAFRNKAKMVALGAAHQPILGIVSPSGEPVSLVNCPLYPTSMQQLLARLERFIQQAGIAPYRVDKAKGELKFVLLTQAQHSGEFMLRFVLRSTTAIARIERELAGLLAEFPAIKLVTANIQPVHMARLEGEEEIWLYGEPRLKEVFNQVPLYIRPKSFFQTNPEVAAQLYATAKAWLAPLQLRSLWDLFCGVGGFGLHCATAEMQLTGIEIEAEAIACAKLAAAELGLTQVSFQALDSSNFAAGSQQVPDAVIVNPPRRGLGRELCQSLAAFAPQHILYSSCNPKTLADDLQHFNEYRCVKVQLFDMFPHTDHFEVLVLLTRKTA</sequence>
<accession>A0ABT2FM99</accession>
<dbReference type="Pfam" id="PF05958">
    <property type="entry name" value="tRNA_U5-meth_tr"/>
    <property type="match status" value="1"/>
</dbReference>
<keyword evidence="6 9" id="KW-0479">Metal-binding</keyword>
<keyword evidence="2 9" id="KW-0698">rRNA processing</keyword>
<keyword evidence="1 9" id="KW-0004">4Fe-4S</keyword>
<dbReference type="EMBL" id="JAKOGG010000007">
    <property type="protein sequence ID" value="MCS4557136.1"/>
    <property type="molecule type" value="Genomic_DNA"/>
</dbReference>
<evidence type="ECO:0000256" key="11">
    <source>
        <dbReference type="PROSITE-ProRule" id="PRU01024"/>
    </source>
</evidence>
<comment type="function">
    <text evidence="9">Catalyzes the formation of 5-methyl-uridine at position 747 (m5U747) in 23S rRNA.</text>
</comment>
<dbReference type="GO" id="GO:0008168">
    <property type="term" value="F:methyltransferase activity"/>
    <property type="evidence" value="ECO:0007669"/>
    <property type="project" value="UniProtKB-KW"/>
</dbReference>
<dbReference type="InterPro" id="IPR029063">
    <property type="entry name" value="SAM-dependent_MTases_sf"/>
</dbReference>
<evidence type="ECO:0000256" key="6">
    <source>
        <dbReference type="ARBA" id="ARBA00022723"/>
    </source>
</evidence>
<dbReference type="NCBIfam" id="TIGR02085">
    <property type="entry name" value="meth_trns_rumB"/>
    <property type="match status" value="1"/>
</dbReference>
<dbReference type="Gene3D" id="3.40.50.150">
    <property type="entry name" value="Vaccinia Virus protein VP39"/>
    <property type="match status" value="1"/>
</dbReference>
<organism evidence="13 14">
    <name type="scientific">Shewanella electrica</name>
    <dbReference type="NCBI Taxonomy" id="515560"/>
    <lineage>
        <taxon>Bacteria</taxon>
        <taxon>Pseudomonadati</taxon>
        <taxon>Pseudomonadota</taxon>
        <taxon>Gammaproteobacteria</taxon>
        <taxon>Alteromonadales</taxon>
        <taxon>Shewanellaceae</taxon>
        <taxon>Shewanella</taxon>
    </lineage>
</organism>
<keyword evidence="5 9" id="KW-0949">S-adenosyl-L-methionine</keyword>
<feature type="binding site" evidence="9">
    <location>
        <position position="15"/>
    </location>
    <ligand>
        <name>[4Fe-4S] cluster</name>
        <dbReference type="ChEBI" id="CHEBI:49883"/>
    </ligand>
</feature>
<dbReference type="NCBIfam" id="TIGR00479">
    <property type="entry name" value="rumA"/>
    <property type="match status" value="1"/>
</dbReference>
<evidence type="ECO:0000256" key="4">
    <source>
        <dbReference type="ARBA" id="ARBA00022679"/>
    </source>
</evidence>
<feature type="binding site" evidence="9">
    <location>
        <position position="18"/>
    </location>
    <ligand>
        <name>[4Fe-4S] cluster</name>
        <dbReference type="ChEBI" id="CHEBI:49883"/>
    </ligand>
</feature>
<feature type="binding site" evidence="9">
    <location>
        <position position="7"/>
    </location>
    <ligand>
        <name>[4Fe-4S] cluster</name>
        <dbReference type="ChEBI" id="CHEBI:49883"/>
    </ligand>
</feature>
<comment type="similarity">
    <text evidence="9">Belongs to the class I-like SAM-binding methyltransferase superfamily. RNA M5U methyltransferase family. RlmC subfamily.</text>
</comment>
<name>A0ABT2FM99_9GAMM</name>
<dbReference type="EC" id="2.1.1.189" evidence="9 10"/>
<evidence type="ECO:0000256" key="9">
    <source>
        <dbReference type="HAMAP-Rule" id="MF_01012"/>
    </source>
</evidence>
<feature type="active site" description="Nucleophile" evidence="9 11">
    <location>
        <position position="338"/>
    </location>
</feature>
<gene>
    <name evidence="9 13" type="primary">rlmC</name>
    <name evidence="13" type="ORF">L9G74_11850</name>
</gene>
<comment type="caution">
    <text evidence="13">The sequence shown here is derived from an EMBL/GenBank/DDBJ whole genome shotgun (WGS) entry which is preliminary data.</text>
</comment>
<dbReference type="PROSITE" id="PS01231">
    <property type="entry name" value="TRMA_2"/>
    <property type="match status" value="1"/>
</dbReference>
<proteinExistence type="inferred from homology"/>
<evidence type="ECO:0000256" key="2">
    <source>
        <dbReference type="ARBA" id="ARBA00022552"/>
    </source>
</evidence>
<evidence type="ECO:0000256" key="5">
    <source>
        <dbReference type="ARBA" id="ARBA00022691"/>
    </source>
</evidence>
<reference evidence="14" key="2">
    <citation type="submission" date="2023-07" db="EMBL/GenBank/DDBJ databases">
        <title>Shewanella mangrovi sp. nov., an acetaldehyde- degrading bacterium isolated from mangrove sediment.</title>
        <authorList>
            <person name="Liu Y."/>
        </authorList>
    </citation>
    <scope>NUCLEOTIDE SEQUENCE [LARGE SCALE GENOMIC DNA]</scope>
    <source>
        <strain evidence="14">C32</strain>
    </source>
</reference>
<dbReference type="PROSITE" id="PS01230">
    <property type="entry name" value="TRMA_1"/>
    <property type="match status" value="1"/>
</dbReference>
<dbReference type="InterPro" id="IPR030390">
    <property type="entry name" value="MeTrfase_TrmA_AS"/>
</dbReference>
<dbReference type="PROSITE" id="PS51687">
    <property type="entry name" value="SAM_MT_RNA_M5U"/>
    <property type="match status" value="1"/>
</dbReference>
<keyword evidence="8 9" id="KW-0411">Iron-sulfur</keyword>
<feature type="binding site" evidence="9 11">
    <location>
        <position position="216"/>
    </location>
    <ligand>
        <name>S-adenosyl-L-methionine</name>
        <dbReference type="ChEBI" id="CHEBI:59789"/>
    </ligand>
</feature>
<evidence type="ECO:0000256" key="8">
    <source>
        <dbReference type="ARBA" id="ARBA00023014"/>
    </source>
</evidence>
<protein>
    <recommendedName>
        <fullName evidence="9 10">23S rRNA (uracil(747)-C(5))-methyltransferase RlmC</fullName>
        <ecNumber evidence="9 10">2.1.1.189</ecNumber>
    </recommendedName>
    <alternativeName>
        <fullName evidence="9">23S rRNA(m5U747)-methyltransferase</fullName>
    </alternativeName>
</protein>
<dbReference type="Gene3D" id="2.40.50.1070">
    <property type="match status" value="1"/>
</dbReference>
<keyword evidence="3 9" id="KW-0489">Methyltransferase</keyword>
<dbReference type="InterPro" id="IPR030391">
    <property type="entry name" value="MeTrfase_TrmA_CS"/>
</dbReference>
<keyword evidence="14" id="KW-1185">Reference proteome</keyword>
<evidence type="ECO:0000313" key="14">
    <source>
        <dbReference type="Proteomes" id="UP001201549"/>
    </source>
</evidence>
<feature type="active site" evidence="12">
    <location>
        <position position="338"/>
    </location>
</feature>
<comment type="catalytic activity">
    <reaction evidence="9">
        <text>uridine(747) in 23S rRNA + S-adenosyl-L-methionine = 5-methyluridine(747) in 23S rRNA + S-adenosyl-L-homocysteine + H(+)</text>
        <dbReference type="Rhea" id="RHEA:42628"/>
        <dbReference type="Rhea" id="RHEA-COMP:10154"/>
        <dbReference type="Rhea" id="RHEA-COMP:10155"/>
        <dbReference type="ChEBI" id="CHEBI:15378"/>
        <dbReference type="ChEBI" id="CHEBI:57856"/>
        <dbReference type="ChEBI" id="CHEBI:59789"/>
        <dbReference type="ChEBI" id="CHEBI:65315"/>
        <dbReference type="ChEBI" id="CHEBI:74447"/>
        <dbReference type="EC" id="2.1.1.189"/>
    </reaction>
</comment>
<evidence type="ECO:0000256" key="12">
    <source>
        <dbReference type="PROSITE-ProRule" id="PRU10015"/>
    </source>
</evidence>
<evidence type="ECO:0000313" key="13">
    <source>
        <dbReference type="EMBL" id="MCS4557136.1"/>
    </source>
</evidence>
<evidence type="ECO:0000256" key="10">
    <source>
        <dbReference type="NCBIfam" id="TIGR02085"/>
    </source>
</evidence>
<evidence type="ECO:0000256" key="7">
    <source>
        <dbReference type="ARBA" id="ARBA00023004"/>
    </source>
</evidence>
<reference evidence="13 14" key="1">
    <citation type="submission" date="2022-02" db="EMBL/GenBank/DDBJ databases">
        <authorList>
            <person name="Zhuang L."/>
        </authorList>
    </citation>
    <scope>NUCLEOTIDE SEQUENCE [LARGE SCALE GENOMIC DNA]</scope>
    <source>
        <strain evidence="13 14">C32</strain>
    </source>
</reference>
<evidence type="ECO:0000256" key="1">
    <source>
        <dbReference type="ARBA" id="ARBA00022485"/>
    </source>
</evidence>
<feature type="binding site" evidence="9 11">
    <location>
        <position position="245"/>
    </location>
    <ligand>
        <name>S-adenosyl-L-methionine</name>
        <dbReference type="ChEBI" id="CHEBI:59789"/>
    </ligand>
</feature>
<dbReference type="InterPro" id="IPR011825">
    <property type="entry name" value="23SrRNA_MeTrfase_RlmC"/>
</dbReference>
<dbReference type="Proteomes" id="UP001201549">
    <property type="component" value="Unassembled WGS sequence"/>
</dbReference>